<accession>A0A3L7JRI5</accession>
<protein>
    <recommendedName>
        <fullName evidence="3">Molybdopterin synthase sulfur carrier subunit</fullName>
    </recommendedName>
</protein>
<dbReference type="Gene3D" id="3.10.20.30">
    <property type="match status" value="1"/>
</dbReference>
<dbReference type="GO" id="GO:1990133">
    <property type="term" value="C:molybdopterin adenylyltransferase complex"/>
    <property type="evidence" value="ECO:0007669"/>
    <property type="project" value="TreeGrafter"/>
</dbReference>
<comment type="caution">
    <text evidence="4">The sequence shown here is derived from an EMBL/GenBank/DDBJ whole genome shotgun (WGS) entry which is preliminary data.</text>
</comment>
<dbReference type="PANTHER" id="PTHR33359:SF1">
    <property type="entry name" value="MOLYBDOPTERIN SYNTHASE SULFUR CARRIER SUBUNIT"/>
    <property type="match status" value="1"/>
</dbReference>
<dbReference type="EMBL" id="RCVZ01000014">
    <property type="protein sequence ID" value="RLQ93448.1"/>
    <property type="molecule type" value="Genomic_DNA"/>
</dbReference>
<evidence type="ECO:0000313" key="5">
    <source>
        <dbReference type="Proteomes" id="UP000276770"/>
    </source>
</evidence>
<dbReference type="AlphaFoldDB" id="A0A3L7JRI5"/>
<sequence length="78" mass="8172">MEIKVLLFAHLQEEAGQAELIVDLDGSSVQDLLQQLGAVFEFSGLSQAMVAVNEEFADDATILNSGDVVALLPPVSGG</sequence>
<keyword evidence="1" id="KW-0547">Nucleotide-binding</keyword>
<dbReference type="InterPro" id="IPR003749">
    <property type="entry name" value="ThiS/MoaD-like"/>
</dbReference>
<dbReference type="OrthoDB" id="9801945at2"/>
<name>A0A3L7JRI5_9BACI</name>
<proteinExistence type="inferred from homology"/>
<dbReference type="InterPro" id="IPR016155">
    <property type="entry name" value="Mopterin_synth/thiamin_S_b"/>
</dbReference>
<evidence type="ECO:0000256" key="3">
    <source>
        <dbReference type="ARBA" id="ARBA00024247"/>
    </source>
</evidence>
<dbReference type="Proteomes" id="UP000276770">
    <property type="component" value="Unassembled WGS sequence"/>
</dbReference>
<dbReference type="SUPFAM" id="SSF54285">
    <property type="entry name" value="MoaD/ThiS"/>
    <property type="match status" value="1"/>
</dbReference>
<dbReference type="GO" id="GO:0006777">
    <property type="term" value="P:Mo-molybdopterin cofactor biosynthetic process"/>
    <property type="evidence" value="ECO:0007669"/>
    <property type="project" value="InterPro"/>
</dbReference>
<dbReference type="NCBIfam" id="TIGR01682">
    <property type="entry name" value="moaD"/>
    <property type="match status" value="1"/>
</dbReference>
<comment type="similarity">
    <text evidence="2">Belongs to the MoaD family.</text>
</comment>
<evidence type="ECO:0000256" key="2">
    <source>
        <dbReference type="ARBA" id="ARBA00024200"/>
    </source>
</evidence>
<dbReference type="CDD" id="cd00754">
    <property type="entry name" value="Ubl_MoaD"/>
    <property type="match status" value="1"/>
</dbReference>
<keyword evidence="5" id="KW-1185">Reference proteome</keyword>
<reference evidence="4 5" key="1">
    <citation type="submission" date="2018-10" db="EMBL/GenBank/DDBJ databases">
        <title>Falsibacillus sp. genome draft.</title>
        <authorList>
            <person name="Shi S."/>
        </authorList>
    </citation>
    <scope>NUCLEOTIDE SEQUENCE [LARGE SCALE GENOMIC DNA]</scope>
    <source>
        <strain evidence="4 5">GY 10110</strain>
    </source>
</reference>
<dbReference type="GO" id="GO:0000166">
    <property type="term" value="F:nucleotide binding"/>
    <property type="evidence" value="ECO:0007669"/>
    <property type="project" value="UniProtKB-KW"/>
</dbReference>
<evidence type="ECO:0000256" key="1">
    <source>
        <dbReference type="ARBA" id="ARBA00022741"/>
    </source>
</evidence>
<dbReference type="UniPathway" id="UPA00344"/>
<evidence type="ECO:0000313" key="4">
    <source>
        <dbReference type="EMBL" id="RLQ93448.1"/>
    </source>
</evidence>
<gene>
    <name evidence="4" type="primary">moaD</name>
    <name evidence="4" type="ORF">D9X91_17240</name>
</gene>
<organism evidence="4 5">
    <name type="scientific">Falsibacillus albus</name>
    <dbReference type="NCBI Taxonomy" id="2478915"/>
    <lineage>
        <taxon>Bacteria</taxon>
        <taxon>Bacillati</taxon>
        <taxon>Bacillota</taxon>
        <taxon>Bacilli</taxon>
        <taxon>Bacillales</taxon>
        <taxon>Bacillaceae</taxon>
        <taxon>Falsibacillus</taxon>
    </lineage>
</organism>
<dbReference type="InterPro" id="IPR044672">
    <property type="entry name" value="MOCS2A"/>
</dbReference>
<dbReference type="Pfam" id="PF02597">
    <property type="entry name" value="ThiS"/>
    <property type="match status" value="1"/>
</dbReference>
<dbReference type="PANTHER" id="PTHR33359">
    <property type="entry name" value="MOLYBDOPTERIN SYNTHASE SULFUR CARRIER SUBUNIT"/>
    <property type="match status" value="1"/>
</dbReference>
<dbReference type="RefSeq" id="WP_121681900.1">
    <property type="nucleotide sequence ID" value="NZ_RCVZ01000014.1"/>
</dbReference>
<dbReference type="InterPro" id="IPR012675">
    <property type="entry name" value="Beta-grasp_dom_sf"/>
</dbReference>